<dbReference type="SUPFAM" id="SSF53067">
    <property type="entry name" value="Actin-like ATPase domain"/>
    <property type="match status" value="1"/>
</dbReference>
<organism evidence="2 3">
    <name type="scientific">Genlisea aurea</name>
    <dbReference type="NCBI Taxonomy" id="192259"/>
    <lineage>
        <taxon>Eukaryota</taxon>
        <taxon>Viridiplantae</taxon>
        <taxon>Streptophyta</taxon>
        <taxon>Embryophyta</taxon>
        <taxon>Tracheophyta</taxon>
        <taxon>Spermatophyta</taxon>
        <taxon>Magnoliopsida</taxon>
        <taxon>eudicotyledons</taxon>
        <taxon>Gunneridae</taxon>
        <taxon>Pentapetalae</taxon>
        <taxon>asterids</taxon>
        <taxon>lamiids</taxon>
        <taxon>Lamiales</taxon>
        <taxon>Lentibulariaceae</taxon>
        <taxon>Genlisea</taxon>
    </lineage>
</organism>
<feature type="compositionally biased region" description="Basic and acidic residues" evidence="1">
    <location>
        <begin position="106"/>
        <end position="120"/>
    </location>
</feature>
<proteinExistence type="predicted"/>
<feature type="non-terminal residue" evidence="2">
    <location>
        <position position="1"/>
    </location>
</feature>
<dbReference type="EMBL" id="AUSU01000851">
    <property type="protein sequence ID" value="EPS72400.1"/>
    <property type="molecule type" value="Genomic_DNA"/>
</dbReference>
<dbReference type="Proteomes" id="UP000015453">
    <property type="component" value="Unassembled WGS sequence"/>
</dbReference>
<dbReference type="AlphaFoldDB" id="S8CZC8"/>
<feature type="region of interest" description="Disordered" evidence="1">
    <location>
        <begin position="105"/>
        <end position="136"/>
    </location>
</feature>
<dbReference type="FunFam" id="3.30.420.40:FF:000378">
    <property type="entry name" value="Actin-related protein 9"/>
    <property type="match status" value="1"/>
</dbReference>
<dbReference type="Gene3D" id="3.30.420.40">
    <property type="match status" value="1"/>
</dbReference>
<dbReference type="InterPro" id="IPR043129">
    <property type="entry name" value="ATPase_NBD"/>
</dbReference>
<name>S8CZC8_9LAMI</name>
<reference evidence="2 3" key="1">
    <citation type="journal article" date="2013" name="BMC Genomics">
        <title>The miniature genome of a carnivorous plant Genlisea aurea contains a low number of genes and short non-coding sequences.</title>
        <authorList>
            <person name="Leushkin E.V."/>
            <person name="Sutormin R.A."/>
            <person name="Nabieva E.R."/>
            <person name="Penin A.A."/>
            <person name="Kondrashov A.S."/>
            <person name="Logacheva M.D."/>
        </authorList>
    </citation>
    <scope>NUCLEOTIDE SEQUENCE [LARGE SCALE GENOMIC DNA]</scope>
</reference>
<gene>
    <name evidence="2" type="ORF">M569_02361</name>
</gene>
<protein>
    <recommendedName>
        <fullName evidence="4">Actin-related protein 8</fullName>
    </recommendedName>
</protein>
<dbReference type="OrthoDB" id="5572108at2759"/>
<evidence type="ECO:0000256" key="1">
    <source>
        <dbReference type="SAM" id="MobiDB-lite"/>
    </source>
</evidence>
<comment type="caution">
    <text evidence="2">The sequence shown here is derived from an EMBL/GenBank/DDBJ whole genome shotgun (WGS) entry which is preliminary data.</text>
</comment>
<evidence type="ECO:0008006" key="4">
    <source>
        <dbReference type="Google" id="ProtNLM"/>
    </source>
</evidence>
<accession>S8CZC8</accession>
<feature type="non-terminal residue" evidence="2">
    <location>
        <position position="136"/>
    </location>
</feature>
<keyword evidence="3" id="KW-1185">Reference proteome</keyword>
<evidence type="ECO:0000313" key="2">
    <source>
        <dbReference type="EMBL" id="EPS72400.1"/>
    </source>
</evidence>
<sequence>QDYLKTVVPSQLMAERGSNLVVINPGSANVRIGLAQQDTPVSIPHCIARHTTQLPKMNVRDQLLNSKVSTVQYIERDRAYDIIASLLKIRFLEEEVEDNQYQQKMARVDETPQNNARKETPIPWTDVFLKSTSTSS</sequence>
<evidence type="ECO:0000313" key="3">
    <source>
        <dbReference type="Proteomes" id="UP000015453"/>
    </source>
</evidence>